<dbReference type="AlphaFoldDB" id="A0A8S1J0Q3"/>
<dbReference type="InterPro" id="IPR051243">
    <property type="entry name" value="PcG_WD-repeat"/>
</dbReference>
<dbReference type="EMBL" id="CAJHUC010001333">
    <property type="protein sequence ID" value="CAD7700744.1"/>
    <property type="molecule type" value="Genomic_DNA"/>
</dbReference>
<keyword evidence="8" id="KW-1185">Reference proteome</keyword>
<keyword evidence="5" id="KW-0804">Transcription</keyword>
<dbReference type="InterPro" id="IPR019775">
    <property type="entry name" value="WD40_repeat_CS"/>
</dbReference>
<dbReference type="SMART" id="SM00320">
    <property type="entry name" value="WD40"/>
    <property type="match status" value="5"/>
</dbReference>
<dbReference type="PANTHER" id="PTHR10253">
    <property type="entry name" value="POLYCOMB PROTEIN"/>
    <property type="match status" value="1"/>
</dbReference>
<evidence type="ECO:0000256" key="4">
    <source>
        <dbReference type="ARBA" id="ARBA00023015"/>
    </source>
</evidence>
<evidence type="ECO:0000313" key="7">
    <source>
        <dbReference type="EMBL" id="CAD7700744.1"/>
    </source>
</evidence>
<evidence type="ECO:0000256" key="5">
    <source>
        <dbReference type="ARBA" id="ARBA00023163"/>
    </source>
</evidence>
<dbReference type="Pfam" id="PF00400">
    <property type="entry name" value="WD40"/>
    <property type="match status" value="3"/>
</dbReference>
<evidence type="ECO:0000313" key="8">
    <source>
        <dbReference type="Proteomes" id="UP000708148"/>
    </source>
</evidence>
<accession>A0A8S1J0Q3</accession>
<name>A0A8S1J0Q3_9CHLO</name>
<evidence type="ECO:0000256" key="1">
    <source>
        <dbReference type="ARBA" id="ARBA00008075"/>
    </source>
</evidence>
<dbReference type="Gene3D" id="2.130.10.10">
    <property type="entry name" value="YVTN repeat-like/Quinoprotein amine dehydrogenase"/>
    <property type="match status" value="1"/>
</dbReference>
<dbReference type="OrthoDB" id="7318948at2759"/>
<gene>
    <name evidence="7" type="ORF">OSTQU699_LOCUS6103</name>
</gene>
<feature type="repeat" description="WD" evidence="6">
    <location>
        <begin position="101"/>
        <end position="142"/>
    </location>
</feature>
<comment type="similarity">
    <text evidence="1">Belongs to the WD repeat ESC family.</text>
</comment>
<keyword evidence="4" id="KW-0805">Transcription regulation</keyword>
<organism evidence="7 8">
    <name type="scientific">Ostreobium quekettii</name>
    <dbReference type="NCBI Taxonomy" id="121088"/>
    <lineage>
        <taxon>Eukaryota</taxon>
        <taxon>Viridiplantae</taxon>
        <taxon>Chlorophyta</taxon>
        <taxon>core chlorophytes</taxon>
        <taxon>Ulvophyceae</taxon>
        <taxon>TCBD clade</taxon>
        <taxon>Bryopsidales</taxon>
        <taxon>Ostreobineae</taxon>
        <taxon>Ostreobiaceae</taxon>
        <taxon>Ostreobium</taxon>
    </lineage>
</organism>
<keyword evidence="2 6" id="KW-0853">WD repeat</keyword>
<keyword evidence="3" id="KW-0677">Repeat</keyword>
<feature type="repeat" description="WD" evidence="6">
    <location>
        <begin position="55"/>
        <end position="97"/>
    </location>
</feature>
<dbReference type="SUPFAM" id="SSF50978">
    <property type="entry name" value="WD40 repeat-like"/>
    <property type="match status" value="1"/>
</dbReference>
<evidence type="ECO:0000256" key="2">
    <source>
        <dbReference type="ARBA" id="ARBA00022574"/>
    </source>
</evidence>
<sequence>MEIVQVYVDEDEEEEFYACKWSINESIGSPLLLLAGKKGVLRILDCKEEKLVETMTAHGHCINDIAVFPSRPHLALTASKDESLRLWNIATKTCVLIVAGEGGHTAEVLAADCHLNGEQFLSCGMDNCVKIWSLKAYEDAIQKSTSWSRKNQNFPTKYSYYPMFSSTWIHGNYVDCVRWYGDLILSKSVDNRIVLWKPEELPENGWETSCKFVILMEFHLQAADIWFIRFSLDFKYKVLACGNRAGKIYTWDMEAAPEQLQLKLVHKDCKSVVRQTAVSFDGSVIVASCEDGTIWRWDKEPSKMRG</sequence>
<dbReference type="PROSITE" id="PS50082">
    <property type="entry name" value="WD_REPEATS_2"/>
    <property type="match status" value="2"/>
</dbReference>
<evidence type="ECO:0000256" key="3">
    <source>
        <dbReference type="ARBA" id="ARBA00022737"/>
    </source>
</evidence>
<comment type="caution">
    <text evidence="7">The sequence shown here is derived from an EMBL/GenBank/DDBJ whole genome shotgun (WGS) entry which is preliminary data.</text>
</comment>
<proteinExistence type="inferred from homology"/>
<protein>
    <submittedName>
        <fullName evidence="7">Uncharacterized protein</fullName>
    </submittedName>
</protein>
<dbReference type="InterPro" id="IPR001680">
    <property type="entry name" value="WD40_rpt"/>
</dbReference>
<dbReference type="PROSITE" id="PS00678">
    <property type="entry name" value="WD_REPEATS_1"/>
    <property type="match status" value="1"/>
</dbReference>
<evidence type="ECO:0000256" key="6">
    <source>
        <dbReference type="PROSITE-ProRule" id="PRU00221"/>
    </source>
</evidence>
<reference evidence="7" key="1">
    <citation type="submission" date="2020-12" db="EMBL/GenBank/DDBJ databases">
        <authorList>
            <person name="Iha C."/>
        </authorList>
    </citation>
    <scope>NUCLEOTIDE SEQUENCE</scope>
</reference>
<dbReference type="InterPro" id="IPR015943">
    <property type="entry name" value="WD40/YVTN_repeat-like_dom_sf"/>
</dbReference>
<dbReference type="Proteomes" id="UP000708148">
    <property type="component" value="Unassembled WGS sequence"/>
</dbReference>
<dbReference type="InterPro" id="IPR036322">
    <property type="entry name" value="WD40_repeat_dom_sf"/>
</dbReference>